<sequence length="374" mass="40995">MTNSGTNPGDLAKRANSGTNPGDLAERANSGTNPGDLAERANSGTNPGDLAERVNSGTNPGDLAERVNSGTNPGDLAERANSGTNPGALAKRVNSGSNPGDLAERTNSGSNLGDLAERMKRRSSRGDFSTLNWRGSSTRSPRRSCWPEPPRKWFCYCFVQGQHFQMALFDRVHDAGRLITFMDYRISQLQQELDALKSGGGPEAVAKAEERASELQEELKKTRRERDEALLQREASEKELHELRSNLAEVHGLLKEARVRARKMDDKLLQAVKALESARAKLPRQAVVQYKESLGFKEGLKRMGRVTYEYGYRVGVARFQARHPDVGALPIRSQLPTGPSRVADLGFPKHQVSHLDMSRTHSTVVKLGDSPSIG</sequence>
<evidence type="ECO:0000256" key="1">
    <source>
        <dbReference type="SAM" id="Coils"/>
    </source>
</evidence>
<dbReference type="AlphaFoldDB" id="A0A426Z9D0"/>
<organism evidence="3 4">
    <name type="scientific">Ensete ventricosum</name>
    <name type="common">Abyssinian banana</name>
    <name type="synonym">Musa ensete</name>
    <dbReference type="NCBI Taxonomy" id="4639"/>
    <lineage>
        <taxon>Eukaryota</taxon>
        <taxon>Viridiplantae</taxon>
        <taxon>Streptophyta</taxon>
        <taxon>Embryophyta</taxon>
        <taxon>Tracheophyta</taxon>
        <taxon>Spermatophyta</taxon>
        <taxon>Magnoliopsida</taxon>
        <taxon>Liliopsida</taxon>
        <taxon>Zingiberales</taxon>
        <taxon>Musaceae</taxon>
        <taxon>Ensete</taxon>
    </lineage>
</organism>
<feature type="region of interest" description="Disordered" evidence="2">
    <location>
        <begin position="1"/>
        <end position="144"/>
    </location>
</feature>
<dbReference type="Proteomes" id="UP000287651">
    <property type="component" value="Unassembled WGS sequence"/>
</dbReference>
<protein>
    <submittedName>
        <fullName evidence="3">Uncharacterized protein</fullName>
    </submittedName>
</protein>
<evidence type="ECO:0000313" key="3">
    <source>
        <dbReference type="EMBL" id="RRT60559.1"/>
    </source>
</evidence>
<accession>A0A426Z9D0</accession>
<dbReference type="Gene3D" id="1.10.287.1490">
    <property type="match status" value="1"/>
</dbReference>
<dbReference type="EMBL" id="AMZH03007732">
    <property type="protein sequence ID" value="RRT60559.1"/>
    <property type="molecule type" value="Genomic_DNA"/>
</dbReference>
<evidence type="ECO:0000313" key="4">
    <source>
        <dbReference type="Proteomes" id="UP000287651"/>
    </source>
</evidence>
<gene>
    <name evidence="3" type="ORF">B296_00010517</name>
</gene>
<reference evidence="3 4" key="1">
    <citation type="journal article" date="2014" name="Agronomy (Basel)">
        <title>A Draft Genome Sequence for Ensete ventricosum, the Drought-Tolerant Tree Against Hunger.</title>
        <authorList>
            <person name="Harrison J."/>
            <person name="Moore K.A."/>
            <person name="Paszkiewicz K."/>
            <person name="Jones T."/>
            <person name="Grant M."/>
            <person name="Ambacheew D."/>
            <person name="Muzemil S."/>
            <person name="Studholme D.J."/>
        </authorList>
    </citation>
    <scope>NUCLEOTIDE SEQUENCE [LARGE SCALE GENOMIC DNA]</scope>
</reference>
<feature type="coiled-coil region" evidence="1">
    <location>
        <begin position="205"/>
        <end position="246"/>
    </location>
</feature>
<evidence type="ECO:0000256" key="2">
    <source>
        <dbReference type="SAM" id="MobiDB-lite"/>
    </source>
</evidence>
<feature type="compositionally biased region" description="Polar residues" evidence="2">
    <location>
        <begin position="126"/>
        <end position="139"/>
    </location>
</feature>
<proteinExistence type="predicted"/>
<comment type="caution">
    <text evidence="3">The sequence shown here is derived from an EMBL/GenBank/DDBJ whole genome shotgun (WGS) entry which is preliminary data.</text>
</comment>
<keyword evidence="1" id="KW-0175">Coiled coil</keyword>
<name>A0A426Z9D0_ENSVE</name>